<reference evidence="1" key="1">
    <citation type="submission" date="2023-05" db="EMBL/GenBank/DDBJ databases">
        <authorList>
            <consortium name="ELIXIR-Norway"/>
        </authorList>
    </citation>
    <scope>NUCLEOTIDE SEQUENCE</scope>
</reference>
<gene>
    <name evidence="1" type="ORF">MRATA1EN22A_LOCUS20244</name>
</gene>
<organism evidence="1 2">
    <name type="scientific">Rangifer tarandus platyrhynchus</name>
    <name type="common">Svalbard reindeer</name>
    <dbReference type="NCBI Taxonomy" id="3082113"/>
    <lineage>
        <taxon>Eukaryota</taxon>
        <taxon>Metazoa</taxon>
        <taxon>Chordata</taxon>
        <taxon>Craniata</taxon>
        <taxon>Vertebrata</taxon>
        <taxon>Euteleostomi</taxon>
        <taxon>Mammalia</taxon>
        <taxon>Eutheria</taxon>
        <taxon>Laurasiatheria</taxon>
        <taxon>Artiodactyla</taxon>
        <taxon>Ruminantia</taxon>
        <taxon>Pecora</taxon>
        <taxon>Cervidae</taxon>
        <taxon>Odocoileinae</taxon>
        <taxon>Rangifer</taxon>
    </lineage>
</organism>
<sequence>MEQVPGCEQRGSLRAAPQCPPETVFVRRTGGARSECLRAGELVTAGWKRGNKTRDRQPRVLTGQQLLRGTLERAERLSRIPGKRR</sequence>
<accession>A0AC59ZMF1</accession>
<reference evidence="1" key="2">
    <citation type="submission" date="2025-03" db="EMBL/GenBank/DDBJ databases">
        <authorList>
            <consortium name="ELIXIR-Norway"/>
            <consortium name="Elixir Norway"/>
        </authorList>
    </citation>
    <scope>NUCLEOTIDE SEQUENCE</scope>
</reference>
<evidence type="ECO:0000313" key="2">
    <source>
        <dbReference type="Proteomes" id="UP001162501"/>
    </source>
</evidence>
<dbReference type="EMBL" id="OX596114">
    <property type="protein sequence ID" value="CAN0465278.1"/>
    <property type="molecule type" value="Genomic_DNA"/>
</dbReference>
<dbReference type="Proteomes" id="UP001162501">
    <property type="component" value="Chromosome 30"/>
</dbReference>
<name>A0AC59ZMF1_RANTA</name>
<protein>
    <submittedName>
        <fullName evidence="1">Uncharacterized protein</fullName>
    </submittedName>
</protein>
<proteinExistence type="predicted"/>
<evidence type="ECO:0000313" key="1">
    <source>
        <dbReference type="EMBL" id="CAN0465278.1"/>
    </source>
</evidence>